<accession>R7ZVB4</accession>
<evidence type="ECO:0000313" key="1">
    <source>
        <dbReference type="EMBL" id="EON78071.1"/>
    </source>
</evidence>
<dbReference type="EMBL" id="AQHR01000041">
    <property type="protein sequence ID" value="EON78071.1"/>
    <property type="molecule type" value="Genomic_DNA"/>
</dbReference>
<name>R7ZVB4_9BACT</name>
<organism evidence="1 2">
    <name type="scientific">Lunatimonas lonarensis</name>
    <dbReference type="NCBI Taxonomy" id="1232681"/>
    <lineage>
        <taxon>Bacteria</taxon>
        <taxon>Pseudomonadati</taxon>
        <taxon>Bacteroidota</taxon>
        <taxon>Cytophagia</taxon>
        <taxon>Cytophagales</taxon>
        <taxon>Cyclobacteriaceae</taxon>
    </lineage>
</organism>
<keyword evidence="2" id="KW-1185">Reference proteome</keyword>
<dbReference type="STRING" id="1232681.ADIS_1268"/>
<proteinExistence type="predicted"/>
<reference evidence="1 2" key="1">
    <citation type="submission" date="2013-02" db="EMBL/GenBank/DDBJ databases">
        <title>A novel strain isolated from Lonar lake, Maharashtra, India.</title>
        <authorList>
            <person name="Singh A."/>
        </authorList>
    </citation>
    <scope>NUCLEOTIDE SEQUENCE [LARGE SCALE GENOMIC DNA]</scope>
    <source>
        <strain evidence="1 2">AK24</strain>
    </source>
</reference>
<dbReference type="RefSeq" id="WP_010853412.1">
    <property type="nucleotide sequence ID" value="NZ_AQHR01000041.1"/>
</dbReference>
<dbReference type="AlphaFoldDB" id="R7ZVB4"/>
<comment type="caution">
    <text evidence="1">The sequence shown here is derived from an EMBL/GenBank/DDBJ whole genome shotgun (WGS) entry which is preliminary data.</text>
</comment>
<protein>
    <submittedName>
        <fullName evidence="1">Uncharacterized protein</fullName>
    </submittedName>
</protein>
<gene>
    <name evidence="1" type="ORF">ADIS_1268</name>
</gene>
<dbReference type="Proteomes" id="UP000013909">
    <property type="component" value="Unassembled WGS sequence"/>
</dbReference>
<evidence type="ECO:0000313" key="2">
    <source>
        <dbReference type="Proteomes" id="UP000013909"/>
    </source>
</evidence>
<sequence length="50" mass="5209">MDLAIVRGIFADMGVDCGIIPQAQRTATENSSLAGLLTGKIKTTTPHPPT</sequence>